<sequence>MAEGDKPKLNLGKYKDRNRRISKICEICGNPFEARVYRIKEPSRAQRVCSQQCKYKLQSLWMQKHGKKKVIRGHGYIGIYMPEHHKASKVGYVMEHILIWEKAHNTPLPDGWIIHHINHNKADNRAENLEAMPRSRHNSNRMFQELKRKVVEQEETIRLLKQEIRLLSWQIKEINKKLNEIQQLRMGIK</sequence>
<accession>A0A0F9RSR9</accession>
<evidence type="ECO:0000313" key="3">
    <source>
        <dbReference type="EMBL" id="KKN59500.1"/>
    </source>
</evidence>
<evidence type="ECO:0000256" key="1">
    <source>
        <dbReference type="SAM" id="Coils"/>
    </source>
</evidence>
<evidence type="ECO:0000259" key="2">
    <source>
        <dbReference type="Pfam" id="PF13392"/>
    </source>
</evidence>
<proteinExistence type="predicted"/>
<dbReference type="InterPro" id="IPR003615">
    <property type="entry name" value="HNH_nuc"/>
</dbReference>
<organism evidence="3">
    <name type="scientific">marine sediment metagenome</name>
    <dbReference type="NCBI Taxonomy" id="412755"/>
    <lineage>
        <taxon>unclassified sequences</taxon>
        <taxon>metagenomes</taxon>
        <taxon>ecological metagenomes</taxon>
    </lineage>
</organism>
<dbReference type="Gene3D" id="3.90.75.20">
    <property type="match status" value="1"/>
</dbReference>
<feature type="coiled-coil region" evidence="1">
    <location>
        <begin position="143"/>
        <end position="184"/>
    </location>
</feature>
<dbReference type="AlphaFoldDB" id="A0A0F9RSR9"/>
<keyword evidence="1" id="KW-0175">Coiled coil</keyword>
<name>A0A0F9RSR9_9ZZZZ</name>
<dbReference type="InterPro" id="IPR044925">
    <property type="entry name" value="His-Me_finger_sf"/>
</dbReference>
<comment type="caution">
    <text evidence="3">The sequence shown here is derived from an EMBL/GenBank/DDBJ whole genome shotgun (WGS) entry which is preliminary data.</text>
</comment>
<feature type="domain" description="HNH nuclease" evidence="2">
    <location>
        <begin position="96"/>
        <end position="138"/>
    </location>
</feature>
<protein>
    <recommendedName>
        <fullName evidence="2">HNH nuclease domain-containing protein</fullName>
    </recommendedName>
</protein>
<dbReference type="Pfam" id="PF13392">
    <property type="entry name" value="HNH_3"/>
    <property type="match status" value="1"/>
</dbReference>
<reference evidence="3" key="1">
    <citation type="journal article" date="2015" name="Nature">
        <title>Complex archaea that bridge the gap between prokaryotes and eukaryotes.</title>
        <authorList>
            <person name="Spang A."/>
            <person name="Saw J.H."/>
            <person name="Jorgensen S.L."/>
            <person name="Zaremba-Niedzwiedzka K."/>
            <person name="Martijn J."/>
            <person name="Lind A.E."/>
            <person name="van Eijk R."/>
            <person name="Schleper C."/>
            <person name="Guy L."/>
            <person name="Ettema T.J."/>
        </authorList>
    </citation>
    <scope>NUCLEOTIDE SEQUENCE</scope>
</reference>
<gene>
    <name evidence="3" type="ORF">LCGC14_0541140</name>
</gene>
<dbReference type="SUPFAM" id="SSF54060">
    <property type="entry name" value="His-Me finger endonucleases"/>
    <property type="match status" value="1"/>
</dbReference>
<dbReference type="EMBL" id="LAZR01000724">
    <property type="protein sequence ID" value="KKN59500.1"/>
    <property type="molecule type" value="Genomic_DNA"/>
</dbReference>